<keyword evidence="3" id="KW-1185">Reference proteome</keyword>
<proteinExistence type="predicted"/>
<dbReference type="EMBL" id="JRXE01000024">
    <property type="protein sequence ID" value="KOC88435.1"/>
    <property type="molecule type" value="Genomic_DNA"/>
</dbReference>
<dbReference type="Proteomes" id="UP000037088">
    <property type="component" value="Unassembled WGS sequence"/>
</dbReference>
<comment type="caution">
    <text evidence="2">The sequence shown here is derived from an EMBL/GenBank/DDBJ whole genome shotgun (WGS) entry which is preliminary data.</text>
</comment>
<organism evidence="2 3">
    <name type="scientific">Winslowiella iniecta</name>
    <dbReference type="NCBI Taxonomy" id="1560201"/>
    <lineage>
        <taxon>Bacteria</taxon>
        <taxon>Pseudomonadati</taxon>
        <taxon>Pseudomonadota</taxon>
        <taxon>Gammaproteobacteria</taxon>
        <taxon>Enterobacterales</taxon>
        <taxon>Erwiniaceae</taxon>
        <taxon>Winslowiella</taxon>
    </lineage>
</organism>
<sequence>MAIVVRKIAEDDTLSEVWRSDDLDFPIKIVVPGQCIPVDYKFQPYQKYSVTIYTIVPPNQVETKRFWRARFELQNLKA</sequence>
<dbReference type="InterPro" id="IPR055903">
    <property type="entry name" value="DUF7480"/>
</dbReference>
<dbReference type="Pfam" id="PF24295">
    <property type="entry name" value="DUF7480"/>
    <property type="match status" value="1"/>
</dbReference>
<evidence type="ECO:0000313" key="2">
    <source>
        <dbReference type="EMBL" id="KOC88435.1"/>
    </source>
</evidence>
<protein>
    <recommendedName>
        <fullName evidence="1">DUF7480 domain-containing protein</fullName>
    </recommendedName>
</protein>
<dbReference type="AlphaFoldDB" id="A0A0L7SZE6"/>
<reference evidence="2 3" key="1">
    <citation type="journal article" date="2015" name="Int. J. Syst. Evol. Microbiol.">
        <title>Erwinia iniecta sp. nov., isolated from Russian wheat aphids (Diuraphis noxia).</title>
        <authorList>
            <person name="Campillo T."/>
            <person name="Luna E."/>
            <person name="Portier P."/>
            <person name="Fischer-Le Saux M."/>
            <person name="Lapitan N."/>
            <person name="Tisserat N.A."/>
            <person name="Leach J.E."/>
        </authorList>
    </citation>
    <scope>NUCLEOTIDE SEQUENCE [LARGE SCALE GENOMIC DNA]</scope>
    <source>
        <strain evidence="2 3">B120</strain>
    </source>
</reference>
<name>A0A0L7SZE6_9GAMM</name>
<gene>
    <name evidence="2" type="ORF">NG42_16185</name>
</gene>
<accession>A0A0L7SZE6</accession>
<evidence type="ECO:0000313" key="3">
    <source>
        <dbReference type="Proteomes" id="UP000037088"/>
    </source>
</evidence>
<dbReference type="PATRIC" id="fig|1560201.3.peg.3429"/>
<evidence type="ECO:0000259" key="1">
    <source>
        <dbReference type="Pfam" id="PF24295"/>
    </source>
</evidence>
<feature type="domain" description="DUF7480" evidence="1">
    <location>
        <begin position="3"/>
        <end position="75"/>
    </location>
</feature>